<name>A0AAW1PJR6_9CHLO</name>
<evidence type="ECO:0000256" key="3">
    <source>
        <dbReference type="ARBA" id="ARBA00022679"/>
    </source>
</evidence>
<dbReference type="PANTHER" id="PTHR12001:SF69">
    <property type="entry name" value="ALL TRANS-POLYPRENYL-DIPHOSPHATE SYNTHASE PDSS1"/>
    <property type="match status" value="1"/>
</dbReference>
<keyword evidence="6" id="KW-0414">Isoprene biosynthesis</keyword>
<gene>
    <name evidence="8" type="ORF">WJX72_003759</name>
</gene>
<comment type="caution">
    <text evidence="8">The sequence shown here is derived from an EMBL/GenBank/DDBJ whole genome shotgun (WGS) entry which is preliminary data.</text>
</comment>
<dbReference type="SUPFAM" id="SSF48576">
    <property type="entry name" value="Terpenoid synthases"/>
    <property type="match status" value="1"/>
</dbReference>
<dbReference type="GO" id="GO:1990234">
    <property type="term" value="C:transferase complex"/>
    <property type="evidence" value="ECO:0007669"/>
    <property type="project" value="TreeGrafter"/>
</dbReference>
<keyword evidence="4" id="KW-0479">Metal-binding</keyword>
<dbReference type="GO" id="GO:0008299">
    <property type="term" value="P:isoprenoid biosynthetic process"/>
    <property type="evidence" value="ECO:0007669"/>
    <property type="project" value="UniProtKB-KW"/>
</dbReference>
<sequence length="422" mass="46155">MRGLHIGRRAAQFLCSAQQPSLSVCGSTAALPTEPLRAALPTLAAAFQLQTRLVSGSRTTQGFMQGWQQPKPQESVAVDPFSLVREEIETVSERLRRSIMSDIPALERAAEYFFKLGSEGKRLRPSMLLLMASSLSSALPNALFLTVDEAPPNQHPTEQRRRQQRIAEITEMIHVASLLHDDVIDNAATRRGLMSLNAFMGNKIAILAGDFLLARASVTLASLRNTEVIELLSQVIEHLVAGEILQMTSTEDALVSLDHYVQKTFYKTASLMANSCKAIAILGGQPQEVADLSWQFGRHLGLAFQFVDDILDFTSSASTLGKPALNDLKSGIATAPVLFAAEEFPELRPLILRKFKSSSDVQRAQQLVFRSQGIQRTRAMAADHAGMAAKSIQDMPPTDALHALACRQALIDLTAKVLTRTK</sequence>
<organism evidence="8 9">
    <name type="scientific">[Myrmecia] bisecta</name>
    <dbReference type="NCBI Taxonomy" id="41462"/>
    <lineage>
        <taxon>Eukaryota</taxon>
        <taxon>Viridiplantae</taxon>
        <taxon>Chlorophyta</taxon>
        <taxon>core chlorophytes</taxon>
        <taxon>Trebouxiophyceae</taxon>
        <taxon>Trebouxiales</taxon>
        <taxon>Trebouxiaceae</taxon>
        <taxon>Myrmecia</taxon>
    </lineage>
</organism>
<comment type="cofactor">
    <cofactor evidence="1">
        <name>Mg(2+)</name>
        <dbReference type="ChEBI" id="CHEBI:18420"/>
    </cofactor>
</comment>
<evidence type="ECO:0000256" key="6">
    <source>
        <dbReference type="ARBA" id="ARBA00023229"/>
    </source>
</evidence>
<evidence type="ECO:0000313" key="8">
    <source>
        <dbReference type="EMBL" id="KAK9808792.1"/>
    </source>
</evidence>
<evidence type="ECO:0000256" key="2">
    <source>
        <dbReference type="ARBA" id="ARBA00006706"/>
    </source>
</evidence>
<evidence type="ECO:0000256" key="7">
    <source>
        <dbReference type="RuleBase" id="RU004466"/>
    </source>
</evidence>
<proteinExistence type="inferred from homology"/>
<evidence type="ECO:0000256" key="4">
    <source>
        <dbReference type="ARBA" id="ARBA00022723"/>
    </source>
</evidence>
<dbReference type="SFLD" id="SFLDS00005">
    <property type="entry name" value="Isoprenoid_Synthase_Type_I"/>
    <property type="match status" value="1"/>
</dbReference>
<reference evidence="8 9" key="1">
    <citation type="journal article" date="2024" name="Nat. Commun.">
        <title>Phylogenomics reveals the evolutionary origins of lichenization in chlorophyte algae.</title>
        <authorList>
            <person name="Puginier C."/>
            <person name="Libourel C."/>
            <person name="Otte J."/>
            <person name="Skaloud P."/>
            <person name="Haon M."/>
            <person name="Grisel S."/>
            <person name="Petersen M."/>
            <person name="Berrin J.G."/>
            <person name="Delaux P.M."/>
            <person name="Dal Grande F."/>
            <person name="Keller J."/>
        </authorList>
    </citation>
    <scope>NUCLEOTIDE SEQUENCE [LARGE SCALE GENOMIC DNA]</scope>
    <source>
        <strain evidence="8 9">SAG 2043</strain>
    </source>
</reference>
<dbReference type="AlphaFoldDB" id="A0AAW1PJR6"/>
<dbReference type="Gene3D" id="1.10.600.10">
    <property type="entry name" value="Farnesyl Diphosphate Synthase"/>
    <property type="match status" value="1"/>
</dbReference>
<comment type="similarity">
    <text evidence="2 7">Belongs to the FPP/GGPP synthase family.</text>
</comment>
<dbReference type="GO" id="GO:0004659">
    <property type="term" value="F:prenyltransferase activity"/>
    <property type="evidence" value="ECO:0007669"/>
    <property type="project" value="InterPro"/>
</dbReference>
<accession>A0AAW1PJR6</accession>
<dbReference type="CDD" id="cd00685">
    <property type="entry name" value="Trans_IPPS_HT"/>
    <property type="match status" value="1"/>
</dbReference>
<evidence type="ECO:0000256" key="5">
    <source>
        <dbReference type="ARBA" id="ARBA00022842"/>
    </source>
</evidence>
<dbReference type="InterPro" id="IPR000092">
    <property type="entry name" value="Polyprenyl_synt"/>
</dbReference>
<keyword evidence="9" id="KW-1185">Reference proteome</keyword>
<evidence type="ECO:0000313" key="9">
    <source>
        <dbReference type="Proteomes" id="UP001489004"/>
    </source>
</evidence>
<dbReference type="PROSITE" id="PS00723">
    <property type="entry name" value="POLYPRENYL_SYNTHASE_1"/>
    <property type="match status" value="1"/>
</dbReference>
<protein>
    <submittedName>
        <fullName evidence="8">Uncharacterized protein</fullName>
    </submittedName>
</protein>
<dbReference type="InterPro" id="IPR008949">
    <property type="entry name" value="Isoprenoid_synthase_dom_sf"/>
</dbReference>
<dbReference type="EMBL" id="JALJOR010000011">
    <property type="protein sequence ID" value="KAK9808792.1"/>
    <property type="molecule type" value="Genomic_DNA"/>
</dbReference>
<dbReference type="PANTHER" id="PTHR12001">
    <property type="entry name" value="GERANYLGERANYL PYROPHOSPHATE SYNTHASE"/>
    <property type="match status" value="1"/>
</dbReference>
<dbReference type="GO" id="GO:0006744">
    <property type="term" value="P:ubiquinone biosynthetic process"/>
    <property type="evidence" value="ECO:0007669"/>
    <property type="project" value="TreeGrafter"/>
</dbReference>
<dbReference type="InterPro" id="IPR033749">
    <property type="entry name" value="Polyprenyl_synt_CS"/>
</dbReference>
<dbReference type="Proteomes" id="UP001489004">
    <property type="component" value="Unassembled WGS sequence"/>
</dbReference>
<keyword evidence="3 7" id="KW-0808">Transferase</keyword>
<dbReference type="Pfam" id="PF00348">
    <property type="entry name" value="polyprenyl_synt"/>
    <property type="match status" value="1"/>
</dbReference>
<evidence type="ECO:0000256" key="1">
    <source>
        <dbReference type="ARBA" id="ARBA00001946"/>
    </source>
</evidence>
<keyword evidence="5" id="KW-0460">Magnesium</keyword>
<dbReference type="GO" id="GO:0046872">
    <property type="term" value="F:metal ion binding"/>
    <property type="evidence" value="ECO:0007669"/>
    <property type="project" value="UniProtKB-KW"/>
</dbReference>